<dbReference type="OrthoDB" id="2679569at2"/>
<feature type="signal peptide" evidence="2">
    <location>
        <begin position="1"/>
        <end position="27"/>
    </location>
</feature>
<dbReference type="SUPFAM" id="SSF55724">
    <property type="entry name" value="Mog1p/PsbP-like"/>
    <property type="match status" value="1"/>
</dbReference>
<proteinExistence type="predicted"/>
<evidence type="ECO:0000313" key="4">
    <source>
        <dbReference type="EMBL" id="BBI31446.1"/>
    </source>
</evidence>
<evidence type="ECO:0000256" key="1">
    <source>
        <dbReference type="SAM" id="MobiDB-lite"/>
    </source>
</evidence>
<keyword evidence="2" id="KW-0732">Signal</keyword>
<organism evidence="4 5">
    <name type="scientific">Cohnella abietis</name>
    <dbReference type="NCBI Taxonomy" id="2507935"/>
    <lineage>
        <taxon>Bacteria</taxon>
        <taxon>Bacillati</taxon>
        <taxon>Bacillota</taxon>
        <taxon>Bacilli</taxon>
        <taxon>Bacillales</taxon>
        <taxon>Paenibacillaceae</taxon>
        <taxon>Cohnella</taxon>
    </lineage>
</organism>
<feature type="compositionally biased region" description="Low complexity" evidence="1">
    <location>
        <begin position="36"/>
        <end position="61"/>
    </location>
</feature>
<reference evidence="4 5" key="1">
    <citation type="submission" date="2019-01" db="EMBL/GenBank/DDBJ databases">
        <title>Complete genome sequence of Cohnella hallensis HS21 isolated from Korean fir (Abies koreana) rhizospheric soil.</title>
        <authorList>
            <person name="Jiang L."/>
            <person name="Kang S.W."/>
            <person name="Kim S."/>
            <person name="Jung J."/>
            <person name="Kim C.Y."/>
            <person name="Kim D.H."/>
            <person name="Kim S.W."/>
            <person name="Lee J."/>
        </authorList>
    </citation>
    <scope>NUCLEOTIDE SEQUENCE [LARGE SCALE GENOMIC DNA]</scope>
    <source>
        <strain evidence="4 5">HS21</strain>
    </source>
</reference>
<evidence type="ECO:0000256" key="2">
    <source>
        <dbReference type="SAM" id="SignalP"/>
    </source>
</evidence>
<feature type="domain" description="PsbP C-terminal" evidence="3">
    <location>
        <begin position="67"/>
        <end position="216"/>
    </location>
</feature>
<dbReference type="InterPro" id="IPR016123">
    <property type="entry name" value="Mog1/PsbP_a/b/a-sand"/>
</dbReference>
<dbReference type="RefSeq" id="WP_130605275.1">
    <property type="nucleotide sequence ID" value="NZ_AP019400.1"/>
</dbReference>
<dbReference type="KEGG" id="cohn:KCTCHS21_08450"/>
<dbReference type="GO" id="GO:0009654">
    <property type="term" value="C:photosystem II oxygen evolving complex"/>
    <property type="evidence" value="ECO:0007669"/>
    <property type="project" value="InterPro"/>
</dbReference>
<feature type="region of interest" description="Disordered" evidence="1">
    <location>
        <begin position="28"/>
        <end position="61"/>
    </location>
</feature>
<sequence length="219" mass="23577">MKRNSSRKALKVSVALGLLALALSACGGNSKEEKNSPSPYVSASPSASATSSESPSASPSSEASVAAGFKLFESKENGTSIQYPESWTTQENIPGAIIAFLTPLEGENDKFQESVNIVVQDLGGQAITLEQYGELSKQSLPQFITDMELIDAELAKTDAGTEFYTLEYTGKQGAFDLHWRQIVTISGGKAYILSYTAEPDSFDKYVETVGTMVDSWIFE</sequence>
<protein>
    <recommendedName>
        <fullName evidence="3">PsbP C-terminal domain-containing protein</fullName>
    </recommendedName>
</protein>
<dbReference type="Gene3D" id="3.40.1000.10">
    <property type="entry name" value="Mog1/PsbP, alpha/beta/alpha sandwich"/>
    <property type="match status" value="1"/>
</dbReference>
<keyword evidence="5" id="KW-1185">Reference proteome</keyword>
<name>A0A3T1D027_9BACL</name>
<dbReference type="GO" id="GO:0005509">
    <property type="term" value="F:calcium ion binding"/>
    <property type="evidence" value="ECO:0007669"/>
    <property type="project" value="InterPro"/>
</dbReference>
<dbReference type="GO" id="GO:0019898">
    <property type="term" value="C:extrinsic component of membrane"/>
    <property type="evidence" value="ECO:0007669"/>
    <property type="project" value="InterPro"/>
</dbReference>
<evidence type="ECO:0000259" key="3">
    <source>
        <dbReference type="Pfam" id="PF01789"/>
    </source>
</evidence>
<gene>
    <name evidence="4" type="ORF">KCTCHS21_08450</name>
</gene>
<dbReference type="Pfam" id="PF01789">
    <property type="entry name" value="PsbP"/>
    <property type="match status" value="1"/>
</dbReference>
<dbReference type="InterPro" id="IPR002683">
    <property type="entry name" value="PsbP_C"/>
</dbReference>
<evidence type="ECO:0000313" key="5">
    <source>
        <dbReference type="Proteomes" id="UP000289856"/>
    </source>
</evidence>
<dbReference type="GO" id="GO:0015979">
    <property type="term" value="P:photosynthesis"/>
    <property type="evidence" value="ECO:0007669"/>
    <property type="project" value="InterPro"/>
</dbReference>
<feature type="chain" id="PRO_5038721072" description="PsbP C-terminal domain-containing protein" evidence="2">
    <location>
        <begin position="28"/>
        <end position="219"/>
    </location>
</feature>
<accession>A0A3T1D027</accession>
<dbReference type="PROSITE" id="PS51257">
    <property type="entry name" value="PROKAR_LIPOPROTEIN"/>
    <property type="match status" value="1"/>
</dbReference>
<dbReference type="AlphaFoldDB" id="A0A3T1D027"/>
<dbReference type="Proteomes" id="UP000289856">
    <property type="component" value="Chromosome"/>
</dbReference>
<dbReference type="EMBL" id="AP019400">
    <property type="protein sequence ID" value="BBI31446.1"/>
    <property type="molecule type" value="Genomic_DNA"/>
</dbReference>